<sequence length="577" mass="64114">MAATNQDSGGVPSEVQVDNGPPSNTPASVDPSATLQNPPRPKRHPILQWLTRLASGIILDIRARAPHYISDWTDAWNYRVVPATALIFFANVLPGIAFSLDLIETTEQYGVAEVLLSSFMCAFIFSVFGAQPLTIAGVTGPITVFNKTIFDILERESNPPNYLHFIGWVYLWAAIIHWATAILNWCNFLKYVTLFSCDTFGFYVSWVYLQYGIQVLTRQLQASDTNGNLPGALVSILLAVLMLVVSFLFQSLSEKTLFHRHARRFLADYGMPISLIATSGMAYWGRFNQTNPLTLPVGGAFQPAGGRDWLVRFWQLEGKWVGIALPFGIILWILFFFDHNVSSLMAQGSEFPLRKPPGFHYDFFLLGVTTFLAGLLGVPAPNGLIPQAPIHTTSLTVLGRPEKKEDEERPNEKSDYHPIPQEIPISVVEQRVSNLAQGSLCLVLLTGPFLHVLNLIPRGVLAGLFWFMGADALKGNGITHRMLYFIRDKRLTPKTEPLRRVRKSRILMFLAIQLIGFGATFAITQTIAAIGFPVIIMLLVPVRMWLIPRMPFTPEELAILDGPTASPFTMESVGGSL</sequence>
<feature type="transmembrane region" description="Helical" evidence="6">
    <location>
        <begin position="162"/>
        <end position="181"/>
    </location>
</feature>
<feature type="transmembrane region" description="Helical" evidence="6">
    <location>
        <begin position="265"/>
        <end position="285"/>
    </location>
</feature>
<evidence type="ECO:0000256" key="5">
    <source>
        <dbReference type="SAM" id="MobiDB-lite"/>
    </source>
</evidence>
<keyword evidence="2 6" id="KW-0812">Transmembrane</keyword>
<evidence type="ECO:0000256" key="6">
    <source>
        <dbReference type="SAM" id="Phobius"/>
    </source>
</evidence>
<dbReference type="InterPro" id="IPR011531">
    <property type="entry name" value="HCO3_transpt-like_TM_dom"/>
</dbReference>
<evidence type="ECO:0000313" key="8">
    <source>
        <dbReference type="EMBL" id="KAK7469386.1"/>
    </source>
</evidence>
<feature type="region of interest" description="Disordered" evidence="5">
    <location>
        <begin position="1"/>
        <end position="43"/>
    </location>
</feature>
<evidence type="ECO:0000256" key="4">
    <source>
        <dbReference type="ARBA" id="ARBA00023136"/>
    </source>
</evidence>
<evidence type="ECO:0000256" key="2">
    <source>
        <dbReference type="ARBA" id="ARBA00022692"/>
    </source>
</evidence>
<dbReference type="InterPro" id="IPR003020">
    <property type="entry name" value="HCO3_transpt_euk"/>
</dbReference>
<feature type="transmembrane region" description="Helical" evidence="6">
    <location>
        <begin position="229"/>
        <end position="253"/>
    </location>
</feature>
<accession>A0ABR1K2F4</accession>
<feature type="domain" description="Bicarbonate transporter-like transmembrane" evidence="7">
    <location>
        <begin position="53"/>
        <end position="222"/>
    </location>
</feature>
<dbReference type="PANTHER" id="PTHR11453:SF82">
    <property type="entry name" value="BORON TRANSPORTER 1"/>
    <property type="match status" value="1"/>
</dbReference>
<feature type="transmembrane region" description="Helical" evidence="6">
    <location>
        <begin position="80"/>
        <end position="103"/>
    </location>
</feature>
<keyword evidence="9" id="KW-1185">Reference proteome</keyword>
<name>A0ABR1K2F4_9AGAR</name>
<gene>
    <name evidence="8" type="ORF">VKT23_003861</name>
</gene>
<feature type="transmembrane region" description="Helical" evidence="6">
    <location>
        <begin position="529"/>
        <end position="546"/>
    </location>
</feature>
<evidence type="ECO:0000259" key="7">
    <source>
        <dbReference type="Pfam" id="PF00955"/>
    </source>
</evidence>
<feature type="compositionally biased region" description="Polar residues" evidence="5">
    <location>
        <begin position="21"/>
        <end position="37"/>
    </location>
</feature>
<dbReference type="Gene3D" id="1.10.287.570">
    <property type="entry name" value="Helical hairpin bin"/>
    <property type="match status" value="1"/>
</dbReference>
<comment type="caution">
    <text evidence="8">The sequence shown here is derived from an EMBL/GenBank/DDBJ whole genome shotgun (WGS) entry which is preliminary data.</text>
</comment>
<organism evidence="8 9">
    <name type="scientific">Marasmiellus scandens</name>
    <dbReference type="NCBI Taxonomy" id="2682957"/>
    <lineage>
        <taxon>Eukaryota</taxon>
        <taxon>Fungi</taxon>
        <taxon>Dikarya</taxon>
        <taxon>Basidiomycota</taxon>
        <taxon>Agaricomycotina</taxon>
        <taxon>Agaricomycetes</taxon>
        <taxon>Agaricomycetidae</taxon>
        <taxon>Agaricales</taxon>
        <taxon>Marasmiineae</taxon>
        <taxon>Omphalotaceae</taxon>
        <taxon>Marasmiellus</taxon>
    </lineage>
</organism>
<feature type="transmembrane region" description="Helical" evidence="6">
    <location>
        <begin position="320"/>
        <end position="337"/>
    </location>
</feature>
<dbReference type="Proteomes" id="UP001498398">
    <property type="component" value="Unassembled WGS sequence"/>
</dbReference>
<comment type="subcellular location">
    <subcellularLocation>
        <location evidence="1">Membrane</location>
        <topology evidence="1">Multi-pass membrane protein</topology>
    </subcellularLocation>
</comment>
<keyword evidence="3 6" id="KW-1133">Transmembrane helix</keyword>
<dbReference type="EMBL" id="JBANRG010000003">
    <property type="protein sequence ID" value="KAK7469386.1"/>
    <property type="molecule type" value="Genomic_DNA"/>
</dbReference>
<keyword evidence="4 6" id="KW-0472">Membrane</keyword>
<feature type="transmembrane region" description="Helical" evidence="6">
    <location>
        <begin position="188"/>
        <end position="209"/>
    </location>
</feature>
<feature type="transmembrane region" description="Helical" evidence="6">
    <location>
        <begin position="506"/>
        <end position="523"/>
    </location>
</feature>
<feature type="transmembrane region" description="Helical" evidence="6">
    <location>
        <begin position="358"/>
        <end position="378"/>
    </location>
</feature>
<protein>
    <recommendedName>
        <fullName evidence="7">Bicarbonate transporter-like transmembrane domain-containing protein</fullName>
    </recommendedName>
</protein>
<feature type="domain" description="Bicarbonate transporter-like transmembrane" evidence="7">
    <location>
        <begin position="232"/>
        <end position="562"/>
    </location>
</feature>
<dbReference type="PANTHER" id="PTHR11453">
    <property type="entry name" value="ANION EXCHANGE PROTEIN"/>
    <property type="match status" value="1"/>
</dbReference>
<reference evidence="8 9" key="1">
    <citation type="submission" date="2024-01" db="EMBL/GenBank/DDBJ databases">
        <title>A draft genome for the cacao thread blight pathogen Marasmiellus scandens.</title>
        <authorList>
            <person name="Baruah I.K."/>
            <person name="Leung J."/>
            <person name="Bukari Y."/>
            <person name="Amoako-Attah I."/>
            <person name="Meinhardt L.W."/>
            <person name="Bailey B.A."/>
            <person name="Cohen S.P."/>
        </authorList>
    </citation>
    <scope>NUCLEOTIDE SEQUENCE [LARGE SCALE GENOMIC DNA]</scope>
    <source>
        <strain evidence="8 9">GH-19</strain>
    </source>
</reference>
<evidence type="ECO:0000256" key="3">
    <source>
        <dbReference type="ARBA" id="ARBA00022989"/>
    </source>
</evidence>
<dbReference type="Pfam" id="PF00955">
    <property type="entry name" value="HCO3_cotransp"/>
    <property type="match status" value="2"/>
</dbReference>
<evidence type="ECO:0000256" key="1">
    <source>
        <dbReference type="ARBA" id="ARBA00004141"/>
    </source>
</evidence>
<evidence type="ECO:0000313" key="9">
    <source>
        <dbReference type="Proteomes" id="UP001498398"/>
    </source>
</evidence>
<proteinExistence type="predicted"/>
<feature type="transmembrane region" description="Helical" evidence="6">
    <location>
        <begin position="115"/>
        <end position="142"/>
    </location>
</feature>